<dbReference type="GO" id="GO:0003677">
    <property type="term" value="F:DNA binding"/>
    <property type="evidence" value="ECO:0007669"/>
    <property type="project" value="InterPro"/>
</dbReference>
<dbReference type="SUPFAM" id="SSF48019">
    <property type="entry name" value="post-AAA+ oligomerization domain-like"/>
    <property type="match status" value="1"/>
</dbReference>
<dbReference type="GO" id="GO:0006261">
    <property type="term" value="P:DNA-templated DNA replication"/>
    <property type="evidence" value="ECO:0007669"/>
    <property type="project" value="TreeGrafter"/>
</dbReference>
<dbReference type="SUPFAM" id="SSF51294">
    <property type="entry name" value="Hedgehog/intein (Hint) domain"/>
    <property type="match status" value="1"/>
</dbReference>
<dbReference type="GO" id="GO:0004519">
    <property type="term" value="F:endonuclease activity"/>
    <property type="evidence" value="ECO:0007669"/>
    <property type="project" value="InterPro"/>
</dbReference>
<dbReference type="GO" id="GO:0030908">
    <property type="term" value="P:protein splicing"/>
    <property type="evidence" value="ECO:0007669"/>
    <property type="project" value="InterPro"/>
</dbReference>
<dbReference type="InterPro" id="IPR007869">
    <property type="entry name" value="Homing_endonuc_PI-Sce"/>
</dbReference>
<evidence type="ECO:0000259" key="6">
    <source>
        <dbReference type="Pfam" id="PF08542"/>
    </source>
</evidence>
<dbReference type="InterPro" id="IPR027417">
    <property type="entry name" value="P-loop_NTPase"/>
</dbReference>
<dbReference type="InterPro" id="IPR007868">
    <property type="entry name" value="Hom_end_hint"/>
</dbReference>
<dbReference type="InterPro" id="IPR027434">
    <property type="entry name" value="Homing_endonucl"/>
</dbReference>
<evidence type="ECO:0000256" key="3">
    <source>
        <dbReference type="ARBA" id="ARBA00022840"/>
    </source>
</evidence>
<dbReference type="EMBL" id="KY684084">
    <property type="protein sequence ID" value="ARF09207.1"/>
    <property type="molecule type" value="Genomic_DNA"/>
</dbReference>
<dbReference type="PANTHER" id="PTHR11669">
    <property type="entry name" value="REPLICATION FACTOR C / DNA POLYMERASE III GAMMA-TAU SUBUNIT"/>
    <property type="match status" value="1"/>
</dbReference>
<evidence type="ECO:0000256" key="1">
    <source>
        <dbReference type="ARBA" id="ARBA00022705"/>
    </source>
</evidence>
<organism evidence="7">
    <name type="scientific">Catovirus CTV1</name>
    <dbReference type="NCBI Taxonomy" id="1977631"/>
    <lineage>
        <taxon>Viruses</taxon>
        <taxon>Varidnaviria</taxon>
        <taxon>Bamfordvirae</taxon>
        <taxon>Nucleocytoviricota</taxon>
        <taxon>Megaviricetes</taxon>
        <taxon>Imitervirales</taxon>
        <taxon>Mimiviridae</taxon>
        <taxon>Klosneuvirinae</taxon>
        <taxon>Catovirus</taxon>
    </lineage>
</organism>
<dbReference type="InterPro" id="IPR050238">
    <property type="entry name" value="DNA_Rep/Repair_Clamp_Loader"/>
</dbReference>
<dbReference type="GO" id="GO:0005524">
    <property type="term" value="F:ATP binding"/>
    <property type="evidence" value="ECO:0007669"/>
    <property type="project" value="UniProtKB-KW"/>
</dbReference>
<dbReference type="GO" id="GO:0006281">
    <property type="term" value="P:DNA repair"/>
    <property type="evidence" value="ECO:0007669"/>
    <property type="project" value="TreeGrafter"/>
</dbReference>
<dbReference type="Pfam" id="PF13177">
    <property type="entry name" value="DNA_pol3_delta2"/>
    <property type="match status" value="1"/>
</dbReference>
<evidence type="ECO:0000313" key="7">
    <source>
        <dbReference type="EMBL" id="ARF09207.1"/>
    </source>
</evidence>
<dbReference type="Pfam" id="PF05203">
    <property type="entry name" value="Hom_end_hint"/>
    <property type="match status" value="1"/>
</dbReference>
<dbReference type="Gene3D" id="3.40.50.300">
    <property type="entry name" value="P-loop containing nucleotide triphosphate hydrolases"/>
    <property type="match status" value="2"/>
</dbReference>
<proteinExistence type="predicted"/>
<keyword evidence="2" id="KW-0547">Nucleotide-binding</keyword>
<dbReference type="Gene3D" id="1.10.8.60">
    <property type="match status" value="1"/>
</dbReference>
<keyword evidence="1" id="KW-0235">DNA replication</keyword>
<feature type="domain" description="Hom-end-associated Hint" evidence="4">
    <location>
        <begin position="60"/>
        <end position="362"/>
    </location>
</feature>
<evidence type="ECO:0000259" key="5">
    <source>
        <dbReference type="Pfam" id="PF05204"/>
    </source>
</evidence>
<keyword evidence="3" id="KW-0067">ATP-binding</keyword>
<accession>A0A1V0SBV5</accession>
<dbReference type="SUPFAM" id="SSF52540">
    <property type="entry name" value="P-loop containing nucleoside triphosphate hydrolases"/>
    <property type="match status" value="2"/>
</dbReference>
<dbReference type="Gene3D" id="2.170.16.10">
    <property type="entry name" value="Hedgehog/Intein (Hint) domain"/>
    <property type="match status" value="1"/>
</dbReference>
<dbReference type="InterPro" id="IPR036844">
    <property type="entry name" value="Hint_dom_sf"/>
</dbReference>
<evidence type="ECO:0000259" key="4">
    <source>
        <dbReference type="Pfam" id="PF05203"/>
    </source>
</evidence>
<protein>
    <submittedName>
        <fullName evidence="7">Replication factor C small subunit</fullName>
    </submittedName>
</protein>
<dbReference type="Gene3D" id="3.10.28.10">
    <property type="entry name" value="Homing endonucleases"/>
    <property type="match status" value="1"/>
</dbReference>
<dbReference type="SUPFAM" id="SSF55608">
    <property type="entry name" value="Homing endonucleases"/>
    <property type="match status" value="1"/>
</dbReference>
<feature type="domain" description="Homing endonuclease PI-Sce" evidence="5">
    <location>
        <begin position="247"/>
        <end position="300"/>
    </location>
</feature>
<dbReference type="CDD" id="cd00009">
    <property type="entry name" value="AAA"/>
    <property type="match status" value="1"/>
</dbReference>
<gene>
    <name evidence="7" type="ORF">Catovirus_2_156</name>
</gene>
<dbReference type="Pfam" id="PF08542">
    <property type="entry name" value="Rep_fac_C"/>
    <property type="match status" value="1"/>
</dbReference>
<dbReference type="PANTHER" id="PTHR11669:SF20">
    <property type="entry name" value="REPLICATION FACTOR C SUBUNIT 4"/>
    <property type="match status" value="1"/>
</dbReference>
<dbReference type="InterPro" id="IPR013748">
    <property type="entry name" value="Rep_factorC_C"/>
</dbReference>
<feature type="domain" description="Replication factor C C-terminal" evidence="6">
    <location>
        <begin position="550"/>
        <end position="633"/>
    </location>
</feature>
<sequence length="652" mass="75773">MNIDKVNKQNNMPWVDKYRPKKLDDIVHQEEVIKVLKTTLETGQLPHLLLYGSSGTGKCLGINTPVIMYDGSIKMVQDVRQNDLLMGDDNTARKVLSLARGKDKMYKIMQDNGDDYIVNSEHIISLKLSGSFLEKWDEKKQEYRLVWFENHEKQQKSFTFNQKNYLKQFKQDLLTKQCVNKKGDICDISIKDYLKKSKEWKSLYKGFKCQQINCWKKKETKFDPYGIGYRLVNEEITDEQFDNYKINDIETRLQFLAGYLDANGHMDKENNFEISVKCKKTFDHIVFIARSLGLKVEKSNTLSNMAKIYGKVPTRIKKQKLDEHNNENLYGIKIKKLKYDNYYGFEIDGNKRFILGDFTVTHNTSTILAVAYQLFGPKIFRERVIELNASDERGINIVRYKINTFARTAIGNVDPNYPCPPFKLVILDEADAMTTEAQSALRKVMEELSSITRFCFICNYKNQIIDPIVSRCMKFRFKPINKISMFNKLKDLSEKEKMTIDDNSLKAISHIVKGDVRKGIMILQNLRYIQNYKSKITVDDVYNMTGYTFPEYIKPIWNLCLNKKTKIETIVSKLDVIRRNATPITSILENLQQIVVDSNLDDDKKSKICLHIASTEKCLTDGADEYIQLLNIFSYIYGLVNGHITYVPDNIC</sequence>
<dbReference type="CDD" id="cd18140">
    <property type="entry name" value="HLD_clamp_RFC"/>
    <property type="match status" value="1"/>
</dbReference>
<name>A0A1V0SBV5_9VIRU</name>
<dbReference type="Gene3D" id="1.20.272.10">
    <property type="match status" value="1"/>
</dbReference>
<dbReference type="GO" id="GO:0003689">
    <property type="term" value="F:DNA clamp loader activity"/>
    <property type="evidence" value="ECO:0007669"/>
    <property type="project" value="TreeGrafter"/>
</dbReference>
<dbReference type="Pfam" id="PF05204">
    <property type="entry name" value="Hom_end"/>
    <property type="match status" value="1"/>
</dbReference>
<dbReference type="InterPro" id="IPR008921">
    <property type="entry name" value="DNA_pol3_clamp-load_cplx_C"/>
</dbReference>
<evidence type="ECO:0000256" key="2">
    <source>
        <dbReference type="ARBA" id="ARBA00022741"/>
    </source>
</evidence>
<dbReference type="InterPro" id="IPR047854">
    <property type="entry name" value="RFC_lid"/>
</dbReference>
<reference evidence="7" key="1">
    <citation type="journal article" date="2017" name="Science">
        <title>Giant viruses with an expanded complement of translation system components.</title>
        <authorList>
            <person name="Schulz F."/>
            <person name="Yutin N."/>
            <person name="Ivanova N.N."/>
            <person name="Ortega D.R."/>
            <person name="Lee T.K."/>
            <person name="Vierheilig J."/>
            <person name="Daims H."/>
            <person name="Horn M."/>
            <person name="Wagner M."/>
            <person name="Jensen G.J."/>
            <person name="Kyrpides N.C."/>
            <person name="Koonin E.V."/>
            <person name="Woyke T."/>
        </authorList>
    </citation>
    <scope>NUCLEOTIDE SEQUENCE</scope>
    <source>
        <strain evidence="7">CTV1</strain>
    </source>
</reference>